<evidence type="ECO:0000256" key="1">
    <source>
        <dbReference type="SAM" id="MobiDB-lite"/>
    </source>
</evidence>
<name>A0A2N5T8A2_9BASI</name>
<dbReference type="Proteomes" id="UP000235392">
    <property type="component" value="Unassembled WGS sequence"/>
</dbReference>
<evidence type="ECO:0000313" key="3">
    <source>
        <dbReference type="Proteomes" id="UP000235392"/>
    </source>
</evidence>
<comment type="caution">
    <text evidence="2">The sequence shown here is derived from an EMBL/GenBank/DDBJ whole genome shotgun (WGS) entry which is preliminary data.</text>
</comment>
<dbReference type="EMBL" id="PGCI01000682">
    <property type="protein sequence ID" value="PLW21719.1"/>
    <property type="molecule type" value="Genomic_DNA"/>
</dbReference>
<organism evidence="2 3">
    <name type="scientific">Puccinia coronata f. sp. avenae</name>
    <dbReference type="NCBI Taxonomy" id="200324"/>
    <lineage>
        <taxon>Eukaryota</taxon>
        <taxon>Fungi</taxon>
        <taxon>Dikarya</taxon>
        <taxon>Basidiomycota</taxon>
        <taxon>Pucciniomycotina</taxon>
        <taxon>Pucciniomycetes</taxon>
        <taxon>Pucciniales</taxon>
        <taxon>Pucciniaceae</taxon>
        <taxon>Puccinia</taxon>
    </lineage>
</organism>
<reference evidence="2 3" key="1">
    <citation type="submission" date="2017-11" db="EMBL/GenBank/DDBJ databases">
        <title>De novo assembly and phasing of dikaryotic genomes from two isolates of Puccinia coronata f. sp. avenae, the causal agent of oat crown rust.</title>
        <authorList>
            <person name="Miller M.E."/>
            <person name="Zhang Y."/>
            <person name="Omidvar V."/>
            <person name="Sperschneider J."/>
            <person name="Schwessinger B."/>
            <person name="Raley C."/>
            <person name="Palmer J.M."/>
            <person name="Garnica D."/>
            <person name="Upadhyaya N."/>
            <person name="Rathjen J."/>
            <person name="Taylor J.M."/>
            <person name="Park R.F."/>
            <person name="Dodds P.N."/>
            <person name="Hirsch C.D."/>
            <person name="Kianian S.F."/>
            <person name="Figueroa M."/>
        </authorList>
    </citation>
    <scope>NUCLEOTIDE SEQUENCE [LARGE SCALE GENOMIC DNA]</scope>
    <source>
        <strain evidence="2">12SD80</strain>
    </source>
</reference>
<sequence length="60" mass="6627">MIDSGLFWQVFDYTTGEEIKPPNRESGIASGTASGSALPLPSKTRRSRHKYSSRSRPSID</sequence>
<gene>
    <name evidence="2" type="ORF">PCASD_16685</name>
</gene>
<accession>A0A2N5T8A2</accession>
<feature type="region of interest" description="Disordered" evidence="1">
    <location>
        <begin position="18"/>
        <end position="60"/>
    </location>
</feature>
<feature type="compositionally biased region" description="Low complexity" evidence="1">
    <location>
        <begin position="26"/>
        <end position="37"/>
    </location>
</feature>
<dbReference type="AlphaFoldDB" id="A0A2N5T8A2"/>
<feature type="compositionally biased region" description="Basic residues" evidence="1">
    <location>
        <begin position="43"/>
        <end position="53"/>
    </location>
</feature>
<protein>
    <submittedName>
        <fullName evidence="2">Uncharacterized protein</fullName>
    </submittedName>
</protein>
<proteinExistence type="predicted"/>
<evidence type="ECO:0000313" key="2">
    <source>
        <dbReference type="EMBL" id="PLW21719.1"/>
    </source>
</evidence>